<dbReference type="EMBL" id="JX042585">
    <property type="protein sequence ID" value="AGG56662.1"/>
    <property type="molecule type" value="mRNA"/>
</dbReference>
<protein>
    <submittedName>
        <fullName evidence="1">Cobalamin acquisition protein 1</fullName>
    </submittedName>
</protein>
<accession>M4M9T2</accession>
<dbReference type="AlphaFoldDB" id="M4M9T2"/>
<proteinExistence type="evidence at transcript level"/>
<feature type="non-terminal residue" evidence="1">
    <location>
        <position position="117"/>
    </location>
</feature>
<reference evidence="1" key="1">
    <citation type="journal article" date="2012" name="Proc. Natl. Acad. Sci. U.S.A.">
        <title>Influence of cobalamin scarcity on diatom molecular physiology and identification of a cobalamin acquisition protein.</title>
        <authorList>
            <person name="Bertrand E.M."/>
            <person name="Allen A.E."/>
            <person name="Dupont C.L."/>
            <person name="Norden-Krichmar T.M."/>
            <person name="Bai J."/>
            <person name="Valas R.E."/>
            <person name="Saito M.A."/>
        </authorList>
    </citation>
    <scope>NUCLEOTIDE SEQUENCE</scope>
</reference>
<sequence length="117" mass="13650">DFMHSDAGSIVKYGYKYMTTEEFVDFARDIDVWVYASNDWDAVYTNNFANRSSLRRLKSVRTRQVFDTSGSGKNSWFEQRMAEPDVVLSDFCSVVGTTFDENYERTWLRNVFTEGFG</sequence>
<name>M4M9T2_9EUKA</name>
<evidence type="ECO:0000313" key="1">
    <source>
        <dbReference type="EMBL" id="AGG56662.1"/>
    </source>
</evidence>
<gene>
    <name evidence="1" type="primary">CBA1</name>
</gene>
<organism evidence="1">
    <name type="scientific">uncultured phototrophic eukaryote</name>
    <dbReference type="NCBI Taxonomy" id="172788"/>
    <lineage>
        <taxon>Eukaryota</taxon>
        <taxon>environmental samples</taxon>
    </lineage>
</organism>
<feature type="non-terminal residue" evidence="1">
    <location>
        <position position="1"/>
    </location>
</feature>